<feature type="compositionally biased region" description="Low complexity" evidence="1">
    <location>
        <begin position="1196"/>
        <end position="1211"/>
    </location>
</feature>
<feature type="compositionally biased region" description="Polar residues" evidence="1">
    <location>
        <begin position="971"/>
        <end position="991"/>
    </location>
</feature>
<dbReference type="PROSITE" id="PS50829">
    <property type="entry name" value="GYF"/>
    <property type="match status" value="1"/>
</dbReference>
<dbReference type="InterPro" id="IPR035445">
    <property type="entry name" value="GYF-like_dom_sf"/>
</dbReference>
<feature type="region of interest" description="Disordered" evidence="1">
    <location>
        <begin position="960"/>
        <end position="1053"/>
    </location>
</feature>
<feature type="compositionally biased region" description="Polar residues" evidence="1">
    <location>
        <begin position="268"/>
        <end position="283"/>
    </location>
</feature>
<gene>
    <name evidence="3" type="ORF">BCR44DRAFT_1170189</name>
</gene>
<proteinExistence type="predicted"/>
<feature type="compositionally biased region" description="Basic and acidic residues" evidence="1">
    <location>
        <begin position="1178"/>
        <end position="1194"/>
    </location>
</feature>
<feature type="compositionally biased region" description="Basic residues" evidence="1">
    <location>
        <begin position="1375"/>
        <end position="1384"/>
    </location>
</feature>
<feature type="domain" description="GYF" evidence="2">
    <location>
        <begin position="402"/>
        <end position="447"/>
    </location>
</feature>
<feature type="region of interest" description="Disordered" evidence="1">
    <location>
        <begin position="1353"/>
        <end position="1384"/>
    </location>
</feature>
<feature type="region of interest" description="Disordered" evidence="1">
    <location>
        <begin position="174"/>
        <end position="283"/>
    </location>
</feature>
<protein>
    <recommendedName>
        <fullName evidence="2">GYF domain-containing protein</fullName>
    </recommendedName>
</protein>
<dbReference type="Pfam" id="PF02213">
    <property type="entry name" value="GYF"/>
    <property type="match status" value="1"/>
</dbReference>
<dbReference type="SMART" id="SM00444">
    <property type="entry name" value="GYF"/>
    <property type="match status" value="1"/>
</dbReference>
<comment type="caution">
    <text evidence="3">The sequence shown here is derived from an EMBL/GenBank/DDBJ whole genome shotgun (WGS) entry which is preliminary data.</text>
</comment>
<feature type="region of interest" description="Disordered" evidence="1">
    <location>
        <begin position="713"/>
        <end position="855"/>
    </location>
</feature>
<evidence type="ECO:0000256" key="1">
    <source>
        <dbReference type="SAM" id="MobiDB-lite"/>
    </source>
</evidence>
<accession>A0A1Y2I011</accession>
<feature type="region of interest" description="Disordered" evidence="1">
    <location>
        <begin position="874"/>
        <end position="906"/>
    </location>
</feature>
<name>A0A1Y2I011_9FUNG</name>
<keyword evidence="4" id="KW-1185">Reference proteome</keyword>
<feature type="compositionally biased region" description="Polar residues" evidence="1">
    <location>
        <begin position="33"/>
        <end position="52"/>
    </location>
</feature>
<evidence type="ECO:0000313" key="4">
    <source>
        <dbReference type="Proteomes" id="UP000193411"/>
    </source>
</evidence>
<dbReference type="OrthoDB" id="5600540at2759"/>
<feature type="region of interest" description="Disordered" evidence="1">
    <location>
        <begin position="1178"/>
        <end position="1211"/>
    </location>
</feature>
<sequence length="1384" mass="140003">MSFNANYIAPNPRGGSNANSGTSAASTWMPRRNLTTNNATSGVNSTNSHGASIQRTLSPANTIQSGPNNNNANNTNTARYIPLRAQTTDAAYTPPSANTLVQVQVRGDDPNHLAYSKNALLQVYKQRLDSIENANPLPVEHPHVMAAAANQPLALVPPSALEQELLAAGSVFPEPKKYDANGRMAGGGRPYVARGGSSNSVSNTTTGAGSGGGSASTSAGSGSGPYRPPRRTLERGPSGFTTTTTASTSNAGAAAAAAADTPTSPTANLSPTLVDTTLDPSTTKSPLVASRALLNASTWNDSASMTGSVASDPWSTAATGAGDRGGSDVASISAWSRRSRSRSPSTRGTRASALGAGTGAIERIGTPGGAPPGLSGVSPASTSPGGLDNGAAGATPAETWTLQEWYYRDPTGKVQGPFTSENMQEWLNGNYFELDLPVKATFRSSLGVTSDSGPFCSLTDFAKRFCGGDLRTPFLVARYVPQGGSGADGPGSVGGFPGTGALDVGPVGNAAAGFYDPFTGGATAATAGALRDPALVHGGLGATAGLGAYGAGMPGYAGSLGAGAYGAPVGGLHDYGAAAAGAWGIHGAYGAHHLAAAQQHAQQHLHHGLAGVGVGVGVAGPAGAWGVVPGRGIGGALDPLYSGGMGAPTAAGWNAGAAGVGAYGAFPGAGYGGVAAGGLPGVLQQQQQQQAPQPIGGQSPFERAVQDLRQVDEASSVVSSSTTAAGRLVVPEDSVSKASSAKSKSPERSPSPAPPGVPQKARSPSPVPEPEPEVVVTKQKARSPSPPPARREPSPTKQPEVQEKQQTPKKADAKKAIKPEPAVPKQQETKAKKAKSPSPARIVHKQETETLSALDVVIDDSDAPWPVADQHVEQVQVTKPAASDKRAGKQVKESVSPAINNNNNKVEDEWATAVPLAQGSTTQAKVDLPSIADFDTPSLDAWGVQEDAAAADVWATAAIPTTTTNNNNNNSKDSSAASVWASSTPAPSTKVSKPRPAPVEAPWAKATVAATSSAPKLSDIMKMEASKKGSRSSSDSGKVRMPSVPPAAAGSESVTVLAWGTPTTAMAASSKKQQQAAAALVEDKPTESVWQPAVTRTKSFAEIQAEEAQREAARQRKRQAAEQDRSLAAALLDVSGGTVVAADPVASPTTVSAGAKKGWGETPAVAAASIKAEMAKEKSKGAAKADKGKPEKRIVPGATPAASSSLSSTAGGDSWVTVGSGAKPIKSATSSPAPTVVVPSPTSRVIALAPSAPMPKVTAANSRRGVSEETAKWAMTALKKLPGAAQVVPTLLTMFADFAVTDESASDTVNTVAMLVLDLSTVVDGRAFAAEFVKRRRVDLGLPGTWAVATKSAHQQGQKAKAGGAGTGSDFLVVSKKKKGGKKN</sequence>
<organism evidence="3 4">
    <name type="scientific">Catenaria anguillulae PL171</name>
    <dbReference type="NCBI Taxonomy" id="765915"/>
    <lineage>
        <taxon>Eukaryota</taxon>
        <taxon>Fungi</taxon>
        <taxon>Fungi incertae sedis</taxon>
        <taxon>Blastocladiomycota</taxon>
        <taxon>Blastocladiomycetes</taxon>
        <taxon>Blastocladiales</taxon>
        <taxon>Catenariaceae</taxon>
        <taxon>Catenaria</taxon>
    </lineage>
</organism>
<evidence type="ECO:0000313" key="3">
    <source>
        <dbReference type="EMBL" id="ORZ40180.1"/>
    </source>
</evidence>
<feature type="compositionally biased region" description="Low complexity" evidence="1">
    <location>
        <begin position="960"/>
        <end position="970"/>
    </location>
</feature>
<feature type="compositionally biased region" description="Low complexity" evidence="1">
    <location>
        <begin position="14"/>
        <end position="27"/>
    </location>
</feature>
<feature type="compositionally biased region" description="Polar residues" evidence="1">
    <location>
        <begin position="302"/>
        <end position="318"/>
    </location>
</feature>
<dbReference type="SUPFAM" id="SSF55277">
    <property type="entry name" value="GYF domain"/>
    <property type="match status" value="1"/>
</dbReference>
<feature type="region of interest" description="Disordered" evidence="1">
    <location>
        <begin position="302"/>
        <end position="394"/>
    </location>
</feature>
<dbReference type="InterPro" id="IPR052660">
    <property type="entry name" value="Erythrocyte_Invasion_ImmMod"/>
</dbReference>
<reference evidence="3 4" key="1">
    <citation type="submission" date="2016-07" db="EMBL/GenBank/DDBJ databases">
        <title>Pervasive Adenine N6-methylation of Active Genes in Fungi.</title>
        <authorList>
            <consortium name="DOE Joint Genome Institute"/>
            <person name="Mondo S.J."/>
            <person name="Dannebaum R.O."/>
            <person name="Kuo R.C."/>
            <person name="Labutti K."/>
            <person name="Haridas S."/>
            <person name="Kuo A."/>
            <person name="Salamov A."/>
            <person name="Ahrendt S.R."/>
            <person name="Lipzen A."/>
            <person name="Sullivan W."/>
            <person name="Andreopoulos W.B."/>
            <person name="Clum A."/>
            <person name="Lindquist E."/>
            <person name="Daum C."/>
            <person name="Ramamoorthy G.K."/>
            <person name="Gryganskyi A."/>
            <person name="Culley D."/>
            <person name="Magnuson J.K."/>
            <person name="James T.Y."/>
            <person name="O'Malley M.A."/>
            <person name="Stajich J.E."/>
            <person name="Spatafora J.W."/>
            <person name="Visel A."/>
            <person name="Grigoriev I.V."/>
        </authorList>
    </citation>
    <scope>NUCLEOTIDE SEQUENCE [LARGE SCALE GENOMIC DNA]</scope>
    <source>
        <strain evidence="3 4">PL171</strain>
    </source>
</reference>
<feature type="compositionally biased region" description="Low complexity" evidence="1">
    <location>
        <begin position="236"/>
        <end position="267"/>
    </location>
</feature>
<feature type="region of interest" description="Disordered" evidence="1">
    <location>
        <begin position="1"/>
        <end position="52"/>
    </location>
</feature>
<dbReference type="PANTHER" id="PTHR16021">
    <property type="entry name" value="MANSC DOMAIN CONTAINING PROTEIN 1"/>
    <property type="match status" value="1"/>
</dbReference>
<dbReference type="Gene3D" id="3.30.1490.40">
    <property type="match status" value="1"/>
</dbReference>
<feature type="compositionally biased region" description="Basic and acidic residues" evidence="1">
    <location>
        <begin position="809"/>
        <end position="818"/>
    </location>
</feature>
<evidence type="ECO:0000259" key="2">
    <source>
        <dbReference type="PROSITE" id="PS50829"/>
    </source>
</evidence>
<feature type="region of interest" description="Disordered" evidence="1">
    <location>
        <begin position="1106"/>
        <end position="1125"/>
    </location>
</feature>
<feature type="compositionally biased region" description="Low complexity" evidence="1">
    <location>
        <begin position="714"/>
        <end position="725"/>
    </location>
</feature>
<feature type="compositionally biased region" description="Low complexity" evidence="1">
    <location>
        <begin position="195"/>
        <end position="207"/>
    </location>
</feature>
<feature type="compositionally biased region" description="Basic and acidic residues" evidence="1">
    <location>
        <begin position="1107"/>
        <end position="1125"/>
    </location>
</feature>
<dbReference type="PANTHER" id="PTHR16021:SF13">
    <property type="entry name" value="ETS DOMAIN-CONTAINING PROTEIN-RELATED"/>
    <property type="match status" value="1"/>
</dbReference>
<dbReference type="InterPro" id="IPR003169">
    <property type="entry name" value="GYF"/>
</dbReference>
<dbReference type="EMBL" id="MCFL01000003">
    <property type="protein sequence ID" value="ORZ40180.1"/>
    <property type="molecule type" value="Genomic_DNA"/>
</dbReference>
<feature type="compositionally biased region" description="Low complexity" evidence="1">
    <location>
        <begin position="330"/>
        <end position="353"/>
    </location>
</feature>
<feature type="compositionally biased region" description="Basic and acidic residues" evidence="1">
    <location>
        <begin position="882"/>
        <end position="892"/>
    </location>
</feature>
<dbReference type="Proteomes" id="UP000193411">
    <property type="component" value="Unassembled WGS sequence"/>
</dbReference>
<dbReference type="STRING" id="765915.A0A1Y2I011"/>